<feature type="transmembrane region" description="Helical" evidence="1">
    <location>
        <begin position="12"/>
        <end position="32"/>
    </location>
</feature>
<organism evidence="2 3">
    <name type="scientific">Campylobacter blaseri</name>
    <dbReference type="NCBI Taxonomy" id="2042961"/>
    <lineage>
        <taxon>Bacteria</taxon>
        <taxon>Pseudomonadati</taxon>
        <taxon>Campylobacterota</taxon>
        <taxon>Epsilonproteobacteria</taxon>
        <taxon>Campylobacterales</taxon>
        <taxon>Campylobacteraceae</taxon>
        <taxon>Campylobacter</taxon>
    </lineage>
</organism>
<keyword evidence="1" id="KW-1133">Transmembrane helix</keyword>
<sequence>MMELYETSLSLHKFFALLVFLMSILHLILTQFGEGPKYAKRIRLFLPAYYSVMAMLFVTGANLLPILRFNFSYSVIVMIIVFIVMIGFGAIGFKALKRAYYTKNYSPFKKKMRNLIMINLIIILIASYI</sequence>
<dbReference type="Proteomes" id="UP000240535">
    <property type="component" value="Unassembled WGS sequence"/>
</dbReference>
<feature type="transmembrane region" description="Helical" evidence="1">
    <location>
        <begin position="71"/>
        <end position="91"/>
    </location>
</feature>
<dbReference type="RefSeq" id="WP_106870774.1">
    <property type="nucleotide sequence ID" value="NZ_CP053841.1"/>
</dbReference>
<keyword evidence="1" id="KW-0812">Transmembrane</keyword>
<gene>
    <name evidence="2" type="ORF">CQ405_03750</name>
</gene>
<accession>A0A2P8R0Z8</accession>
<dbReference type="EMBL" id="PDHH01000003">
    <property type="protein sequence ID" value="PSM52177.1"/>
    <property type="molecule type" value="Genomic_DNA"/>
</dbReference>
<dbReference type="OrthoDB" id="5355895at2"/>
<feature type="transmembrane region" description="Helical" evidence="1">
    <location>
        <begin position="112"/>
        <end position="128"/>
    </location>
</feature>
<keyword evidence="3" id="KW-1185">Reference proteome</keyword>
<proteinExistence type="predicted"/>
<dbReference type="AlphaFoldDB" id="A0A2P8R0Z8"/>
<evidence type="ECO:0000256" key="1">
    <source>
        <dbReference type="SAM" id="Phobius"/>
    </source>
</evidence>
<keyword evidence="1" id="KW-0472">Membrane</keyword>
<evidence type="ECO:0000313" key="3">
    <source>
        <dbReference type="Proteomes" id="UP000240535"/>
    </source>
</evidence>
<name>A0A2P8R0Z8_9BACT</name>
<protein>
    <recommendedName>
        <fullName evidence="4">Integral membrane protein</fullName>
    </recommendedName>
</protein>
<feature type="transmembrane region" description="Helical" evidence="1">
    <location>
        <begin position="44"/>
        <end position="65"/>
    </location>
</feature>
<reference evidence="3" key="1">
    <citation type="submission" date="2017-10" db="EMBL/GenBank/DDBJ databases">
        <title>Campylobacter species from seals.</title>
        <authorList>
            <person name="Gilbert M.J."/>
            <person name="Zomer A.L."/>
            <person name="Timmerman A.J."/>
            <person name="Duim B."/>
            <person name="Wagenaar J.A."/>
        </authorList>
    </citation>
    <scope>NUCLEOTIDE SEQUENCE [LARGE SCALE GENOMIC DNA]</scope>
    <source>
        <strain evidence="3">17S00004-5</strain>
    </source>
</reference>
<evidence type="ECO:0000313" key="2">
    <source>
        <dbReference type="EMBL" id="PSM52177.1"/>
    </source>
</evidence>
<evidence type="ECO:0008006" key="4">
    <source>
        <dbReference type="Google" id="ProtNLM"/>
    </source>
</evidence>
<comment type="caution">
    <text evidence="2">The sequence shown here is derived from an EMBL/GenBank/DDBJ whole genome shotgun (WGS) entry which is preliminary data.</text>
</comment>